<dbReference type="InterPro" id="IPR037401">
    <property type="entry name" value="SnoaL-like"/>
</dbReference>
<organism evidence="2 3">
    <name type="scientific">Amycolatopsis balhimycina DSM 5908</name>
    <dbReference type="NCBI Taxonomy" id="1081091"/>
    <lineage>
        <taxon>Bacteria</taxon>
        <taxon>Bacillati</taxon>
        <taxon>Actinomycetota</taxon>
        <taxon>Actinomycetes</taxon>
        <taxon>Pseudonocardiales</taxon>
        <taxon>Pseudonocardiaceae</taxon>
        <taxon>Amycolatopsis</taxon>
    </lineage>
</organism>
<sequence length="223" mass="25199">MAVTDERRARLAANLNKLRAYHEIQNEMGRVVAAVNFGQPDKVLARFALGRPDVSVEWADEGVFIGPEAVTTIVRETIGRERAPGEMVDLQLTTPMIEVADDQRSAEALWWCPGAGTLVEGTDEPEAIWLWGTLAADFVPDGGTWKIWHLHYFRYIKCHYDRGWTDDTSLINRPNVPMHPLAKPTTHHNPYSPLSIRDGLPAAPRPHRTYEGIGWMLNRDKTH</sequence>
<dbReference type="EMBL" id="QHHU01000040">
    <property type="protein sequence ID" value="RSM40360.1"/>
    <property type="molecule type" value="Genomic_DNA"/>
</dbReference>
<comment type="caution">
    <text evidence="2">The sequence shown here is derived from an EMBL/GenBank/DDBJ whole genome shotgun (WGS) entry which is preliminary data.</text>
</comment>
<proteinExistence type="predicted"/>
<dbReference type="Gene3D" id="3.10.450.50">
    <property type="match status" value="1"/>
</dbReference>
<evidence type="ECO:0000313" key="2">
    <source>
        <dbReference type="EMBL" id="RSM40360.1"/>
    </source>
</evidence>
<evidence type="ECO:0000259" key="1">
    <source>
        <dbReference type="Pfam" id="PF13577"/>
    </source>
</evidence>
<evidence type="ECO:0000313" key="3">
    <source>
        <dbReference type="Proteomes" id="UP000286716"/>
    </source>
</evidence>
<dbReference type="AlphaFoldDB" id="A0A428WB89"/>
<name>A0A428WB89_AMYBA</name>
<keyword evidence="3" id="KW-1185">Reference proteome</keyword>
<dbReference type="InterPro" id="IPR032710">
    <property type="entry name" value="NTF2-like_dom_sf"/>
</dbReference>
<reference evidence="2 3" key="1">
    <citation type="submission" date="2018-05" db="EMBL/GenBank/DDBJ databases">
        <title>Evolution of GPA BGCs.</title>
        <authorList>
            <person name="Waglechner N."/>
            <person name="Wright G.D."/>
        </authorList>
    </citation>
    <scope>NUCLEOTIDE SEQUENCE [LARGE SCALE GENOMIC DNA]</scope>
    <source>
        <strain evidence="2 3">DSM 5908</strain>
    </source>
</reference>
<protein>
    <recommendedName>
        <fullName evidence="1">SnoaL-like domain-containing protein</fullName>
    </recommendedName>
</protein>
<dbReference type="Proteomes" id="UP000286716">
    <property type="component" value="Unassembled WGS sequence"/>
</dbReference>
<dbReference type="OrthoDB" id="8217881at2"/>
<dbReference type="SUPFAM" id="SSF54427">
    <property type="entry name" value="NTF2-like"/>
    <property type="match status" value="1"/>
</dbReference>
<accession>A0A428WB89</accession>
<dbReference type="RefSeq" id="WP_020638732.1">
    <property type="nucleotide sequence ID" value="NZ_QHHU01000040.1"/>
</dbReference>
<gene>
    <name evidence="2" type="ORF">DMA12_27145</name>
</gene>
<dbReference type="Pfam" id="PF13577">
    <property type="entry name" value="SnoaL_4"/>
    <property type="match status" value="1"/>
</dbReference>
<feature type="domain" description="SnoaL-like" evidence="1">
    <location>
        <begin position="17"/>
        <end position="151"/>
    </location>
</feature>